<name>A0A291QY38_9BACT</name>
<dbReference type="InterPro" id="IPR050553">
    <property type="entry name" value="Thioredoxin_ResA/DsbE_sf"/>
</dbReference>
<evidence type="ECO:0000256" key="1">
    <source>
        <dbReference type="SAM" id="SignalP"/>
    </source>
</evidence>
<evidence type="ECO:0000259" key="2">
    <source>
        <dbReference type="PROSITE" id="PS51352"/>
    </source>
</evidence>
<dbReference type="PROSITE" id="PS51352">
    <property type="entry name" value="THIOREDOXIN_2"/>
    <property type="match status" value="1"/>
</dbReference>
<dbReference type="RefSeq" id="WP_098195257.1">
    <property type="nucleotide sequence ID" value="NZ_CP023777.1"/>
</dbReference>
<evidence type="ECO:0000313" key="3">
    <source>
        <dbReference type="EMBL" id="ATL48886.1"/>
    </source>
</evidence>
<dbReference type="SUPFAM" id="SSF52833">
    <property type="entry name" value="Thioredoxin-like"/>
    <property type="match status" value="1"/>
</dbReference>
<evidence type="ECO:0000313" key="4">
    <source>
        <dbReference type="Proteomes" id="UP000220133"/>
    </source>
</evidence>
<dbReference type="GO" id="GO:0016491">
    <property type="term" value="F:oxidoreductase activity"/>
    <property type="evidence" value="ECO:0007669"/>
    <property type="project" value="InterPro"/>
</dbReference>
<dbReference type="GO" id="GO:0016209">
    <property type="term" value="F:antioxidant activity"/>
    <property type="evidence" value="ECO:0007669"/>
    <property type="project" value="InterPro"/>
</dbReference>
<dbReference type="CDD" id="cd02966">
    <property type="entry name" value="TlpA_like_family"/>
    <property type="match status" value="1"/>
</dbReference>
<protein>
    <recommendedName>
        <fullName evidence="2">Thioredoxin domain-containing protein</fullName>
    </recommendedName>
</protein>
<feature type="signal peptide" evidence="1">
    <location>
        <begin position="1"/>
        <end position="21"/>
    </location>
</feature>
<dbReference type="InterPro" id="IPR036249">
    <property type="entry name" value="Thioredoxin-like_sf"/>
</dbReference>
<dbReference type="PANTHER" id="PTHR42852">
    <property type="entry name" value="THIOL:DISULFIDE INTERCHANGE PROTEIN DSBE"/>
    <property type="match status" value="1"/>
</dbReference>
<dbReference type="InterPro" id="IPR000866">
    <property type="entry name" value="AhpC/TSA"/>
</dbReference>
<organism evidence="3 4">
    <name type="scientific">Chitinophaga caeni</name>
    <dbReference type="NCBI Taxonomy" id="2029983"/>
    <lineage>
        <taxon>Bacteria</taxon>
        <taxon>Pseudomonadati</taxon>
        <taxon>Bacteroidota</taxon>
        <taxon>Chitinophagia</taxon>
        <taxon>Chitinophagales</taxon>
        <taxon>Chitinophagaceae</taxon>
        <taxon>Chitinophaga</taxon>
    </lineage>
</organism>
<dbReference type="AlphaFoldDB" id="A0A291QY38"/>
<sequence>MKLIWKALGLIPLLCSLQSIAQQNLKFYPEVPVNGKECMLLYKAEGTVLEGKAPVSGIMWYYKDKAWDAIDINMSLSDSGWVGKVDIPKNAVFAAFNFNSGKVIDNCGKQPYAIFIRSDEGREAPGSYAAWGMLKSKVTAGMVPQVINDSAYITDEVALFWMNNELKYFPASRRDIFYPAMMILKHSGAQRADTIIRREIAFMSNLKDLTEMEWRKISKAYRELLHESGRADSVDRAIVNKFPGGITARDQAIYSLFRADVSKKISLWKTFQQQFPLKKFQNVNTDISNSYYEKVFRGIVYQELKEHNWNLSVLDEYIDVAPFTSLTEFHRLLIINAIEHDQANFDSAFDYSVKLVKAIEAYKYKRIGQHSNFYSPEQWENEILKFAAPAFLGHASLLHRKGMDKDALAWILKVKDQPLAEQSKFMDLYAQLLEANGKHDDAMQVALMAAKMNKAAPAMIDLLKQDYIKKHNNSDGFDAYFNSLKDSKELNAELEALRQELIHTPAPDFQLEKLTGGKVKLSKLKGKVVVIDFWATWCGPCKEALPGMQMAVNRFKDDKDVVFLFIATQETKADYKEQIKKFLAAKNYNIDVLLDGKNPATGKLDAAFSKYQSILKFSGIPAKLIIDQDGVVRWKGIGYHGSPSALADEMAYLIKTVKENK</sequence>
<dbReference type="PANTHER" id="PTHR42852:SF17">
    <property type="entry name" value="THIOREDOXIN-LIKE PROTEIN HI_1115"/>
    <property type="match status" value="1"/>
</dbReference>
<accession>A0A291QY38</accession>
<dbReference type="Gene3D" id="3.40.30.10">
    <property type="entry name" value="Glutaredoxin"/>
    <property type="match status" value="1"/>
</dbReference>
<proteinExistence type="predicted"/>
<dbReference type="EMBL" id="CP023777">
    <property type="protein sequence ID" value="ATL48886.1"/>
    <property type="molecule type" value="Genomic_DNA"/>
</dbReference>
<feature type="domain" description="Thioredoxin" evidence="2">
    <location>
        <begin position="500"/>
        <end position="659"/>
    </location>
</feature>
<keyword evidence="4" id="KW-1185">Reference proteome</keyword>
<dbReference type="KEGG" id="cbae:COR50_17890"/>
<dbReference type="Pfam" id="PF00578">
    <property type="entry name" value="AhpC-TSA"/>
    <property type="match status" value="1"/>
</dbReference>
<gene>
    <name evidence="3" type="ORF">COR50_17890</name>
</gene>
<dbReference type="Proteomes" id="UP000220133">
    <property type="component" value="Chromosome"/>
</dbReference>
<dbReference type="OrthoDB" id="634996at2"/>
<feature type="chain" id="PRO_5013353259" description="Thioredoxin domain-containing protein" evidence="1">
    <location>
        <begin position="22"/>
        <end position="661"/>
    </location>
</feature>
<dbReference type="InterPro" id="IPR013766">
    <property type="entry name" value="Thioredoxin_domain"/>
</dbReference>
<keyword evidence="1" id="KW-0732">Signal</keyword>
<reference evidence="3 4" key="1">
    <citation type="submission" date="2017-10" db="EMBL/GenBank/DDBJ databases">
        <title>Paenichitinophaga pekingensis gen. nov., sp. nov., isolated from activated sludge.</title>
        <authorList>
            <person name="Jin D."/>
            <person name="Kong X."/>
            <person name="Deng Y."/>
            <person name="Bai Z."/>
        </authorList>
    </citation>
    <scope>NUCLEOTIDE SEQUENCE [LARGE SCALE GENOMIC DNA]</scope>
    <source>
        <strain evidence="3 4">13</strain>
    </source>
</reference>